<dbReference type="Proteomes" id="UP000196708">
    <property type="component" value="Chromosome 1"/>
</dbReference>
<evidence type="ECO:0000313" key="2">
    <source>
        <dbReference type="EMBL" id="ASA55303.1"/>
    </source>
</evidence>
<accession>A0A1Z2SDP1</accession>
<protein>
    <submittedName>
        <fullName evidence="2">Uncharacterized protein</fullName>
    </submittedName>
</protein>
<dbReference type="AlphaFoldDB" id="A0A1Z2SDP1"/>
<name>A0A1Z2SDP1_VIBGA</name>
<proteinExistence type="predicted"/>
<organism evidence="2 3">
    <name type="scientific">Vibrio gazogenes</name>
    <dbReference type="NCBI Taxonomy" id="687"/>
    <lineage>
        <taxon>Bacteria</taxon>
        <taxon>Pseudomonadati</taxon>
        <taxon>Pseudomonadota</taxon>
        <taxon>Gammaproteobacteria</taxon>
        <taxon>Vibrionales</taxon>
        <taxon>Vibrionaceae</taxon>
        <taxon>Vibrio</taxon>
    </lineage>
</organism>
<dbReference type="EMBL" id="CP018835">
    <property type="protein sequence ID" value="ASA55303.1"/>
    <property type="molecule type" value="Genomic_DNA"/>
</dbReference>
<feature type="compositionally biased region" description="Basic and acidic residues" evidence="1">
    <location>
        <begin position="161"/>
        <end position="172"/>
    </location>
</feature>
<dbReference type="KEGG" id="vga:BSQ33_05905"/>
<sequence>MISGPEYSVKCVNIAVVSPIFREEEPLISMVGGIEECSPMTDTNKILRQIEKAFKPKPPKQQQKLTPKQLAQMAKVKSSIHLFRLKLGTLDRVKDESDQLIQELIKTFIQQIPKQITQATSGLAPSSGEHGSTHGAEQDPPLDDLAPGTVDEQTVKQNSKGHREPDDTEHSD</sequence>
<evidence type="ECO:0000256" key="1">
    <source>
        <dbReference type="SAM" id="MobiDB-lite"/>
    </source>
</evidence>
<feature type="region of interest" description="Disordered" evidence="1">
    <location>
        <begin position="119"/>
        <end position="172"/>
    </location>
</feature>
<evidence type="ECO:0000313" key="3">
    <source>
        <dbReference type="Proteomes" id="UP000196708"/>
    </source>
</evidence>
<reference evidence="2 3" key="1">
    <citation type="submission" date="2016-12" db="EMBL/GenBank/DDBJ databases">
        <authorList>
            <person name="Song W.-J."/>
            <person name="Kurnit D.M."/>
        </authorList>
    </citation>
    <scope>NUCLEOTIDE SEQUENCE [LARGE SCALE GENOMIC DNA]</scope>
    <source>
        <strain evidence="2 3">ATCC 43942</strain>
    </source>
</reference>
<gene>
    <name evidence="2" type="ORF">BSQ33_05905</name>
</gene>